<name>A0A7C8JBX9_ORBOL</name>
<gene>
    <name evidence="1" type="ORF">TWF102_003659</name>
</gene>
<accession>A0A7C8JBX9</accession>
<sequence length="84" mass="9412">MHVDAKAFWSIHSRRVGLDVGNKAARSYGAKIAFQGKLRQNRGRIARPLFGLQRCRPKRILGLAKGEQLAPNSVFLASWYECTA</sequence>
<dbReference type="AlphaFoldDB" id="A0A7C8JBX9"/>
<reference evidence="1 2" key="1">
    <citation type="submission" date="2019-06" db="EMBL/GenBank/DDBJ databases">
        <authorList>
            <person name="Palmer J.M."/>
        </authorList>
    </citation>
    <scope>NUCLEOTIDE SEQUENCE [LARGE SCALE GENOMIC DNA]</scope>
    <source>
        <strain evidence="1 2">TWF102</strain>
    </source>
</reference>
<evidence type="ECO:0000313" key="1">
    <source>
        <dbReference type="EMBL" id="KAF3103468.1"/>
    </source>
</evidence>
<dbReference type="EMBL" id="WIQW01000018">
    <property type="protein sequence ID" value="KAF3103468.1"/>
    <property type="molecule type" value="Genomic_DNA"/>
</dbReference>
<evidence type="ECO:0000313" key="2">
    <source>
        <dbReference type="Proteomes" id="UP000475325"/>
    </source>
</evidence>
<protein>
    <submittedName>
        <fullName evidence="1">Uncharacterized protein</fullName>
    </submittedName>
</protein>
<comment type="caution">
    <text evidence="1">The sequence shown here is derived from an EMBL/GenBank/DDBJ whole genome shotgun (WGS) entry which is preliminary data.</text>
</comment>
<dbReference type="Proteomes" id="UP000475325">
    <property type="component" value="Unassembled WGS sequence"/>
</dbReference>
<organism evidence="1 2">
    <name type="scientific">Orbilia oligospora</name>
    <name type="common">Nematode-trapping fungus</name>
    <name type="synonym">Arthrobotrys oligospora</name>
    <dbReference type="NCBI Taxonomy" id="2813651"/>
    <lineage>
        <taxon>Eukaryota</taxon>
        <taxon>Fungi</taxon>
        <taxon>Dikarya</taxon>
        <taxon>Ascomycota</taxon>
        <taxon>Pezizomycotina</taxon>
        <taxon>Orbiliomycetes</taxon>
        <taxon>Orbiliales</taxon>
        <taxon>Orbiliaceae</taxon>
        <taxon>Orbilia</taxon>
    </lineage>
</organism>
<proteinExistence type="predicted"/>